<gene>
    <name evidence="2" type="ORF">FOZ60_002334</name>
</gene>
<keyword evidence="1" id="KW-0472">Membrane</keyword>
<dbReference type="AlphaFoldDB" id="A0A7J6PIZ9"/>
<keyword evidence="1" id="KW-1133">Transmembrane helix</keyword>
<accession>A0A7J6PIZ9</accession>
<dbReference type="EMBL" id="JABANP010000014">
    <property type="protein sequence ID" value="KAF4696105.1"/>
    <property type="molecule type" value="Genomic_DNA"/>
</dbReference>
<feature type="transmembrane region" description="Helical" evidence="1">
    <location>
        <begin position="52"/>
        <end position="76"/>
    </location>
</feature>
<protein>
    <submittedName>
        <fullName evidence="2">Uncharacterized protein</fullName>
    </submittedName>
</protein>
<dbReference type="OrthoDB" id="44756at2759"/>
<keyword evidence="1" id="KW-0812">Transmembrane</keyword>
<evidence type="ECO:0000256" key="1">
    <source>
        <dbReference type="SAM" id="Phobius"/>
    </source>
</evidence>
<reference evidence="2 3" key="1">
    <citation type="submission" date="2020-04" db="EMBL/GenBank/DDBJ databases">
        <title>Perkinsus olseni comparative genomics.</title>
        <authorList>
            <person name="Bogema D.R."/>
        </authorList>
    </citation>
    <scope>NUCLEOTIDE SEQUENCE [LARGE SCALE GENOMIC DNA]</scope>
    <source>
        <strain evidence="2">00978-12</strain>
    </source>
</reference>
<sequence>MYERYSMHLWGIDLRTVAWSYVPNLVEMASVVQKCCYSNLEMPASEVEEDTMGTAFVVTVALESIIGAAVAFVAVIGDFKPIRLSDQKTHMSWDSLNARPSFVLYKKDSAARQLLQDAVKSRWIAEGYANPRKPNLIKLFRFQSCERFVEVGSGSVPLRRARHPSDRNHHRSLQYTRASGVGHAVAPHY</sequence>
<name>A0A7J6PIZ9_PEROL</name>
<dbReference type="Proteomes" id="UP000541610">
    <property type="component" value="Unassembled WGS sequence"/>
</dbReference>
<proteinExistence type="predicted"/>
<evidence type="ECO:0000313" key="3">
    <source>
        <dbReference type="Proteomes" id="UP000541610"/>
    </source>
</evidence>
<organism evidence="2 3">
    <name type="scientific">Perkinsus olseni</name>
    <name type="common">Perkinsus atlanticus</name>
    <dbReference type="NCBI Taxonomy" id="32597"/>
    <lineage>
        <taxon>Eukaryota</taxon>
        <taxon>Sar</taxon>
        <taxon>Alveolata</taxon>
        <taxon>Perkinsozoa</taxon>
        <taxon>Perkinsea</taxon>
        <taxon>Perkinsida</taxon>
        <taxon>Perkinsidae</taxon>
        <taxon>Perkinsus</taxon>
    </lineage>
</organism>
<evidence type="ECO:0000313" key="2">
    <source>
        <dbReference type="EMBL" id="KAF4696105.1"/>
    </source>
</evidence>
<comment type="caution">
    <text evidence="2">The sequence shown here is derived from an EMBL/GenBank/DDBJ whole genome shotgun (WGS) entry which is preliminary data.</text>
</comment>